<gene>
    <name evidence="3" type="ORF">HYN46_01145</name>
</gene>
<dbReference type="InterPro" id="IPR029044">
    <property type="entry name" value="Nucleotide-diphossugar_trans"/>
</dbReference>
<feature type="domain" description="Glycosyltransferase 2-like" evidence="2">
    <location>
        <begin position="9"/>
        <end position="166"/>
    </location>
</feature>
<proteinExistence type="predicted"/>
<keyword evidence="4" id="KW-1185">Reference proteome</keyword>
<protein>
    <submittedName>
        <fullName evidence="3">Glycosyltransferase</fullName>
    </submittedName>
</protein>
<evidence type="ECO:0000259" key="2">
    <source>
        <dbReference type="Pfam" id="PF00535"/>
    </source>
</evidence>
<dbReference type="RefSeq" id="WP_114897732.1">
    <property type="nucleotide sequence ID" value="NZ_CP031222.1"/>
</dbReference>
<dbReference type="InterPro" id="IPR001173">
    <property type="entry name" value="Glyco_trans_2-like"/>
</dbReference>
<accession>A0A345P2W3</accession>
<dbReference type="PANTHER" id="PTHR48090:SF8">
    <property type="entry name" value="GLYCOSYLTRANSFERASE CSBB-RELATED"/>
    <property type="match status" value="1"/>
</dbReference>
<dbReference type="Proteomes" id="UP000253940">
    <property type="component" value="Chromosome"/>
</dbReference>
<keyword evidence="1" id="KW-0472">Membrane</keyword>
<reference evidence="3 4" key="1">
    <citation type="submission" date="2018-07" db="EMBL/GenBank/DDBJ databases">
        <title>Genome sequencing of Moraxellaceae gen. HYN0046.</title>
        <authorList>
            <person name="Kim M."/>
            <person name="Yi H."/>
        </authorList>
    </citation>
    <scope>NUCLEOTIDE SEQUENCE [LARGE SCALE GENOMIC DNA]</scope>
    <source>
        <strain evidence="3 4">HYN0046</strain>
    </source>
</reference>
<feature type="transmembrane region" description="Helical" evidence="1">
    <location>
        <begin position="264"/>
        <end position="290"/>
    </location>
</feature>
<keyword evidence="1" id="KW-1133">Transmembrane helix</keyword>
<dbReference type="CDD" id="cd04187">
    <property type="entry name" value="DPM1_like_bac"/>
    <property type="match status" value="1"/>
</dbReference>
<dbReference type="GO" id="GO:0016740">
    <property type="term" value="F:transferase activity"/>
    <property type="evidence" value="ECO:0007669"/>
    <property type="project" value="UniProtKB-KW"/>
</dbReference>
<dbReference type="OrthoDB" id="9811884at2"/>
<dbReference type="Gene3D" id="3.90.550.10">
    <property type="entry name" value="Spore Coat Polysaccharide Biosynthesis Protein SpsA, Chain A"/>
    <property type="match status" value="1"/>
</dbReference>
<evidence type="ECO:0000256" key="1">
    <source>
        <dbReference type="SAM" id="Phobius"/>
    </source>
</evidence>
<dbReference type="AlphaFoldDB" id="A0A345P2W3"/>
<name>A0A345P2W3_9GAMM</name>
<dbReference type="PANTHER" id="PTHR48090">
    <property type="entry name" value="UNDECAPRENYL-PHOSPHATE 4-DEOXY-4-FORMAMIDO-L-ARABINOSE TRANSFERASE-RELATED"/>
    <property type="match status" value="1"/>
</dbReference>
<dbReference type="SUPFAM" id="SSF53448">
    <property type="entry name" value="Nucleotide-diphospho-sugar transferases"/>
    <property type="match status" value="1"/>
</dbReference>
<evidence type="ECO:0000313" key="3">
    <source>
        <dbReference type="EMBL" id="AXI01622.1"/>
    </source>
</evidence>
<dbReference type="EMBL" id="CP031222">
    <property type="protein sequence ID" value="AXI01622.1"/>
    <property type="molecule type" value="Genomic_DNA"/>
</dbReference>
<dbReference type="KEGG" id="mbah:HYN46_01145"/>
<feature type="transmembrane region" description="Helical" evidence="1">
    <location>
        <begin position="231"/>
        <end position="252"/>
    </location>
</feature>
<keyword evidence="1" id="KW-0812">Transmembrane</keyword>
<evidence type="ECO:0000313" key="4">
    <source>
        <dbReference type="Proteomes" id="UP000253940"/>
    </source>
</evidence>
<dbReference type="Pfam" id="PF00535">
    <property type="entry name" value="Glycos_transf_2"/>
    <property type="match status" value="1"/>
</dbReference>
<sequence>MSREHPFISCVIPAYNEAENIPLFIPALAKNLSELGVSYEMIVIDDGSKDNTIASLQPLLAHYPLKVLALSRNFGKEAAITAGLDHVNGDIALLIDADFQHPISAIKTMLDLWRSGYDMVYGIRDRNTESNLKQWLTRNFYWLLNKSSSIDIPADAGDFRLMDKQVVLALRNLPERTRYMKGLYAWVGFHSIGVHFTEAPRLKGESNFNWQRLTSLALTGLTAFSDLPLRICVFLGAAIALLALAYGIYITGETLVDGVQQPGWATLAAGMMLLGGIQLLFIGVLGEYIARIYNETKGRPKYIVARQYDKEHNIAPRNLEIPKSDISTHGSGHD</sequence>
<keyword evidence="3" id="KW-0808">Transferase</keyword>
<dbReference type="InterPro" id="IPR050256">
    <property type="entry name" value="Glycosyltransferase_2"/>
</dbReference>
<organism evidence="3 4">
    <name type="scientific">Aquirhabdus parva</name>
    <dbReference type="NCBI Taxonomy" id="2283318"/>
    <lineage>
        <taxon>Bacteria</taxon>
        <taxon>Pseudomonadati</taxon>
        <taxon>Pseudomonadota</taxon>
        <taxon>Gammaproteobacteria</taxon>
        <taxon>Moraxellales</taxon>
        <taxon>Moraxellaceae</taxon>
        <taxon>Aquirhabdus</taxon>
    </lineage>
</organism>
<dbReference type="GO" id="GO:0005886">
    <property type="term" value="C:plasma membrane"/>
    <property type="evidence" value="ECO:0007669"/>
    <property type="project" value="TreeGrafter"/>
</dbReference>